<organism evidence="1">
    <name type="scientific">Bombyx mori</name>
    <name type="common">Silk moth</name>
    <dbReference type="NCBI Taxonomy" id="7091"/>
    <lineage>
        <taxon>Eukaryota</taxon>
        <taxon>Metazoa</taxon>
        <taxon>Ecdysozoa</taxon>
        <taxon>Arthropoda</taxon>
        <taxon>Hexapoda</taxon>
        <taxon>Insecta</taxon>
        <taxon>Pterygota</taxon>
        <taxon>Neoptera</taxon>
        <taxon>Endopterygota</taxon>
        <taxon>Lepidoptera</taxon>
        <taxon>Glossata</taxon>
        <taxon>Ditrysia</taxon>
        <taxon>Bombycoidea</taxon>
        <taxon>Bombycidae</taxon>
        <taxon>Bombycinae</taxon>
        <taxon>Bombyx</taxon>
    </lineage>
</organism>
<dbReference type="AlphaFoldDB" id="Q86QT4"/>
<sequence>MPVSSRIIPQSTPLVFVSPLKLENGWTDLANFGLELPVEVQRGLKVR</sequence>
<name>Q86QT4_BOMMO</name>
<protein>
    <submittedName>
        <fullName evidence="1">Uncharacterized protein</fullName>
    </submittedName>
</protein>
<dbReference type="EMBL" id="AY163780">
    <property type="protein sequence ID" value="AAO33923.1"/>
    <property type="molecule type" value="Genomic_DNA"/>
</dbReference>
<reference evidence="1" key="1">
    <citation type="journal article" date="2003" name="Genome">
        <title>Identification of ISSR markers associated with productivity traits in silkworm, Bombyx moni L.</title>
        <authorList>
            <person name="Chatterjee S.N."/>
            <person name="Mohandas T.P."/>
        </authorList>
    </citation>
    <scope>NUCLEOTIDE SEQUENCE</scope>
    <source>
        <strain evidence="1">Nistari</strain>
    </source>
</reference>
<accession>Q86QT4</accession>
<proteinExistence type="predicted"/>
<evidence type="ECO:0000313" key="1">
    <source>
        <dbReference type="EMBL" id="AAO33923.1"/>
    </source>
</evidence>